<evidence type="ECO:0000256" key="2">
    <source>
        <dbReference type="ARBA" id="ARBA00023134"/>
    </source>
</evidence>
<feature type="compositionally biased region" description="Basic residues" evidence="4">
    <location>
        <begin position="187"/>
        <end position="201"/>
    </location>
</feature>
<proteinExistence type="predicted"/>
<dbReference type="InterPro" id="IPR036925">
    <property type="entry name" value="TIF_IF2_dom3_sf"/>
</dbReference>
<dbReference type="Gene3D" id="2.40.30.10">
    <property type="entry name" value="Translation factors"/>
    <property type="match status" value="2"/>
</dbReference>
<keyword evidence="3" id="KW-0175">Coiled coil</keyword>
<feature type="region of interest" description="Disordered" evidence="4">
    <location>
        <begin position="26"/>
        <end position="48"/>
    </location>
</feature>
<sequence length="772" mass="85234">MAAQLRLPVHLRRVLSRNFASKPEAQAWTTRKNATGSDNAKPAAAALPSGRKTWDKVLKAWVPYVEKAATTSSPPPTFSQGKTINGTGTTRQSWLKPSAAKVDDTPRFKLFGKGGEIQVDSTAVSSSEGRPRPPQKQQQPQQKKSFKFEKSLFSKDYFPDVSWNSSASAADQSKKSPRQNYQQRNNITHHHKRHHGRKRSNVAKVPQREMKVEIPTVITVEDLAERMCIKAHLLLRTLRSMGEKNLTESSELSATVAELAVEDMGMTPIMVQGFVDLKPTPVPDNCDGLPARPPIVTVMGHVDHGKTTLLDALRKTTTKEHGGITQKIGSFTVPIEDKSIVFFDTPGKGCNDAFRLNPLDRPRSTKEVLRLAVENAVPLIVAVTKCDRYPGQEAEIVKRVTKEVQMEGIGEEDMQLVCVSGKTGDGIDELKQAILLQADIMELRADPSKPGEGVVVEGSVIKSLVDEHGKNLQAAGPGTPVRVVGLKDLPKTGQTILPVETEDEAKVVVSERARILEQIAMKEAEAEAARLREGEVAHVSLGRRGKARQLELQRQERAKEEERLESLTPDDEGYVPKVIPVVLKANALGIIDAIDHMITELNTLSRECVLKCIFSGVVWCDQMRVVVEALCVGPRKQVAIKSHNIIYSLMDDIETLMTSQMTHLDQEESIGAAEILEFIPINLKGRRKASIAGVRVTDGSLVMDAKYRIVRDGEVLSEDLSLESMRHFQDKISESPKGQECGVQFTDGEVTFKAGDILQAYRSIKVRPKLLR</sequence>
<dbReference type="PANTHER" id="PTHR43381:SF20">
    <property type="entry name" value="TRANSLATION INITIATION FACTOR IF-2, MITOCHONDRIAL"/>
    <property type="match status" value="1"/>
</dbReference>
<dbReference type="VEuPathDB" id="FungiDB:H310_10367"/>
<reference evidence="6 7" key="1">
    <citation type="submission" date="2018-08" db="EMBL/GenBank/DDBJ databases">
        <title>Aphanomyces genome sequencing and annotation.</title>
        <authorList>
            <person name="Minardi D."/>
            <person name="Oidtmann B."/>
            <person name="Van Der Giezen M."/>
            <person name="Studholme D.J."/>
        </authorList>
    </citation>
    <scope>NUCLEOTIDE SEQUENCE [LARGE SCALE GENOMIC DNA]</scope>
    <source>
        <strain evidence="6 7">NJM0002</strain>
    </source>
</reference>
<dbReference type="GO" id="GO:0003743">
    <property type="term" value="F:translation initiation factor activity"/>
    <property type="evidence" value="ECO:0007669"/>
    <property type="project" value="TreeGrafter"/>
</dbReference>
<evidence type="ECO:0000259" key="5">
    <source>
        <dbReference type="Pfam" id="PF00009"/>
    </source>
</evidence>
<feature type="compositionally biased region" description="Polar residues" evidence="4">
    <location>
        <begin position="27"/>
        <end position="38"/>
    </location>
</feature>
<feature type="compositionally biased region" description="Polar residues" evidence="4">
    <location>
        <begin position="78"/>
        <end position="95"/>
    </location>
</feature>
<evidence type="ECO:0000256" key="1">
    <source>
        <dbReference type="ARBA" id="ARBA00022741"/>
    </source>
</evidence>
<evidence type="ECO:0000256" key="4">
    <source>
        <dbReference type="SAM" id="MobiDB-lite"/>
    </source>
</evidence>
<feature type="coiled-coil region" evidence="3">
    <location>
        <begin position="512"/>
        <end position="567"/>
    </location>
</feature>
<dbReference type="AlphaFoldDB" id="A0A418B4X4"/>
<dbReference type="InterPro" id="IPR009000">
    <property type="entry name" value="Transl_B-barrel_sf"/>
</dbReference>
<dbReference type="SUPFAM" id="SSF50447">
    <property type="entry name" value="Translation proteins"/>
    <property type="match status" value="1"/>
</dbReference>
<dbReference type="CDD" id="cd03692">
    <property type="entry name" value="mtIF2_IVc"/>
    <property type="match status" value="1"/>
</dbReference>
<keyword evidence="7" id="KW-1185">Reference proteome</keyword>
<dbReference type="Gene3D" id="3.40.50.300">
    <property type="entry name" value="P-loop containing nucleotide triphosphate hydrolases"/>
    <property type="match status" value="2"/>
</dbReference>
<feature type="region of interest" description="Disordered" evidence="4">
    <location>
        <begin position="165"/>
        <end position="203"/>
    </location>
</feature>
<name>A0A418B4X4_9STRA</name>
<feature type="region of interest" description="Disordered" evidence="4">
    <location>
        <begin position="121"/>
        <end position="145"/>
    </location>
</feature>
<dbReference type="InterPro" id="IPR000795">
    <property type="entry name" value="T_Tr_GTP-bd_dom"/>
</dbReference>
<keyword evidence="2" id="KW-0342">GTP-binding</keyword>
<feature type="domain" description="Tr-type G" evidence="5">
    <location>
        <begin position="364"/>
        <end position="435"/>
    </location>
</feature>
<keyword evidence="1" id="KW-0547">Nucleotide-binding</keyword>
<dbReference type="PANTHER" id="PTHR43381">
    <property type="entry name" value="TRANSLATION INITIATION FACTOR IF-2-RELATED"/>
    <property type="match status" value="1"/>
</dbReference>
<dbReference type="SUPFAM" id="SSF52540">
    <property type="entry name" value="P-loop containing nucleoside triphosphate hydrolases"/>
    <property type="match status" value="1"/>
</dbReference>
<dbReference type="Pfam" id="PF00009">
    <property type="entry name" value="GTP_EFTU"/>
    <property type="match status" value="1"/>
</dbReference>
<organism evidence="6 7">
    <name type="scientific">Aphanomyces invadans</name>
    <dbReference type="NCBI Taxonomy" id="157072"/>
    <lineage>
        <taxon>Eukaryota</taxon>
        <taxon>Sar</taxon>
        <taxon>Stramenopiles</taxon>
        <taxon>Oomycota</taxon>
        <taxon>Saprolegniomycetes</taxon>
        <taxon>Saprolegniales</taxon>
        <taxon>Verrucalvaceae</taxon>
        <taxon>Aphanomyces</taxon>
    </lineage>
</organism>
<dbReference type="InterPro" id="IPR015760">
    <property type="entry name" value="TIF_IF2"/>
</dbReference>
<gene>
    <name evidence="6" type="ORF">DYB32_001804</name>
</gene>
<accession>A0A418B4X4</accession>
<dbReference type="GO" id="GO:0003924">
    <property type="term" value="F:GTPase activity"/>
    <property type="evidence" value="ECO:0007669"/>
    <property type="project" value="InterPro"/>
</dbReference>
<protein>
    <recommendedName>
        <fullName evidence="5">Tr-type G domain-containing protein</fullName>
    </recommendedName>
</protein>
<dbReference type="SUPFAM" id="SSF52156">
    <property type="entry name" value="Initiation factor IF2/eIF5b, domain 3"/>
    <property type="match status" value="1"/>
</dbReference>
<dbReference type="InterPro" id="IPR027417">
    <property type="entry name" value="P-loop_NTPase"/>
</dbReference>
<feature type="region of interest" description="Disordered" evidence="4">
    <location>
        <begin position="69"/>
        <end position="101"/>
    </location>
</feature>
<dbReference type="Proteomes" id="UP000285060">
    <property type="component" value="Unassembled WGS sequence"/>
</dbReference>
<dbReference type="EMBL" id="QUSY01000089">
    <property type="protein sequence ID" value="RHY33167.1"/>
    <property type="molecule type" value="Genomic_DNA"/>
</dbReference>
<dbReference type="GO" id="GO:0005737">
    <property type="term" value="C:cytoplasm"/>
    <property type="evidence" value="ECO:0007669"/>
    <property type="project" value="TreeGrafter"/>
</dbReference>
<evidence type="ECO:0000313" key="7">
    <source>
        <dbReference type="Proteomes" id="UP000285060"/>
    </source>
</evidence>
<evidence type="ECO:0000256" key="3">
    <source>
        <dbReference type="SAM" id="Coils"/>
    </source>
</evidence>
<dbReference type="GO" id="GO:0005525">
    <property type="term" value="F:GTP binding"/>
    <property type="evidence" value="ECO:0007669"/>
    <property type="project" value="UniProtKB-KW"/>
</dbReference>
<comment type="caution">
    <text evidence="6">The sequence shown here is derived from an EMBL/GenBank/DDBJ whole genome shotgun (WGS) entry which is preliminary data.</text>
</comment>
<evidence type="ECO:0000313" key="6">
    <source>
        <dbReference type="EMBL" id="RHY33167.1"/>
    </source>
</evidence>